<dbReference type="EMBL" id="CP013099">
    <property type="protein sequence ID" value="ALP54007.1"/>
    <property type="molecule type" value="Genomic_DNA"/>
</dbReference>
<dbReference type="InterPro" id="IPR007553">
    <property type="entry name" value="2-thiour_desulf"/>
</dbReference>
<dbReference type="PANTHER" id="PTHR30087:SF1">
    <property type="entry name" value="HYPOTHETICAL CYTOSOLIC PROTEIN"/>
    <property type="match status" value="1"/>
</dbReference>
<reference evidence="1" key="1">
    <citation type="submission" date="2015-10" db="EMBL/GenBank/DDBJ databases">
        <title>Description of Candidatus Tenderia electrophaga gen. nov, sp. nov., an Uncultivated Electroautotroph from a Biocathode Enrichment.</title>
        <authorList>
            <person name="Eddie B.J."/>
            <person name="Malanoski A.P."/>
            <person name="Wang Z."/>
            <person name="Hall R.J."/>
            <person name="Oh S.D."/>
            <person name="Heiner C."/>
            <person name="Lin B."/>
            <person name="Strycharz-Glaven S.M."/>
        </authorList>
    </citation>
    <scope>NUCLEOTIDE SEQUENCE [LARGE SCALE GENOMIC DNA]</scope>
    <source>
        <strain evidence="1">NRL1</strain>
    </source>
</reference>
<dbReference type="KEGG" id="tee:Tel_13175"/>
<evidence type="ECO:0000313" key="1">
    <source>
        <dbReference type="EMBL" id="ALP54007.1"/>
    </source>
</evidence>
<sequence length="306" mass="34501">MRLALSACLTGQRVRYDGADKFNPFAVHILAQWLELIPICPEVEIGMGVPRPPIELVETNGRLRAVGVADARLDVTRDLTRFAGVTVHQLADIDGYIFKARSPSCAVSSTPVKRSGARRAKGAGLFAACIMRALPLLPVVEETALVSSEQQVNFIQRVEAYRRWRRFAAQPPSVAQLKAFHRRERLSLLAHGARGLRRMDAWLANLAGARLGQRDLHVYGVWYARQFTYQATRRRHVIVLRRVVSHCRSYLNRPAYLTLKQMVDAYARGEQPLAELLSESRPLWIDGPLAEQSYLLPSLAFRLDPR</sequence>
<evidence type="ECO:0000313" key="2">
    <source>
        <dbReference type="Proteomes" id="UP000055136"/>
    </source>
</evidence>
<dbReference type="AlphaFoldDB" id="A0A0S2TFQ9"/>
<dbReference type="PANTHER" id="PTHR30087">
    <property type="entry name" value="INNER MEMBRANE PROTEIN"/>
    <property type="match status" value="1"/>
</dbReference>
<name>A0A0S2TFQ9_9GAMM</name>
<dbReference type="Proteomes" id="UP000055136">
    <property type="component" value="Chromosome"/>
</dbReference>
<dbReference type="STRING" id="1748243.Tel_13175"/>
<organism evidence="1 2">
    <name type="scientific">Candidatus Tenderia electrophaga</name>
    <dbReference type="NCBI Taxonomy" id="1748243"/>
    <lineage>
        <taxon>Bacteria</taxon>
        <taxon>Pseudomonadati</taxon>
        <taxon>Pseudomonadota</taxon>
        <taxon>Gammaproteobacteria</taxon>
        <taxon>Candidatus Tenderiales</taxon>
        <taxon>Candidatus Tenderiaceae</taxon>
        <taxon>Candidatus Tenderia</taxon>
    </lineage>
</organism>
<keyword evidence="2" id="KW-1185">Reference proteome</keyword>
<accession>A0A0S2TFQ9</accession>
<dbReference type="Pfam" id="PF04463">
    <property type="entry name" value="2-thiour_desulf"/>
    <property type="match status" value="1"/>
</dbReference>
<gene>
    <name evidence="1" type="ORF">Tel_13175</name>
</gene>
<proteinExistence type="predicted"/>
<protein>
    <submittedName>
        <fullName evidence="1">Uncharacterized protein</fullName>
    </submittedName>
</protein>